<evidence type="ECO:0000313" key="3">
    <source>
        <dbReference type="Proteomes" id="UP000887226"/>
    </source>
</evidence>
<keyword evidence="3" id="KW-1185">Reference proteome</keyword>
<feature type="signal peptide" evidence="1">
    <location>
        <begin position="1"/>
        <end position="21"/>
    </location>
</feature>
<dbReference type="Proteomes" id="UP000887226">
    <property type="component" value="Unassembled WGS sequence"/>
</dbReference>
<feature type="chain" id="PRO_5040314964" description="Secreted protein" evidence="1">
    <location>
        <begin position="22"/>
        <end position="107"/>
    </location>
</feature>
<dbReference type="EMBL" id="MU253907">
    <property type="protein sequence ID" value="KAG9244422.1"/>
    <property type="molecule type" value="Genomic_DNA"/>
</dbReference>
<evidence type="ECO:0000256" key="1">
    <source>
        <dbReference type="SAM" id="SignalP"/>
    </source>
</evidence>
<protein>
    <recommendedName>
        <fullName evidence="4">Secreted protein</fullName>
    </recommendedName>
</protein>
<gene>
    <name evidence="2" type="ORF">BJ878DRAFT_72188</name>
</gene>
<evidence type="ECO:0000313" key="2">
    <source>
        <dbReference type="EMBL" id="KAG9244422.1"/>
    </source>
</evidence>
<reference evidence="2" key="1">
    <citation type="journal article" date="2021" name="IMA Fungus">
        <title>Genomic characterization of three marine fungi, including Emericellopsis atlantica sp. nov. with signatures of a generalist lifestyle and marine biomass degradation.</title>
        <authorList>
            <person name="Hagestad O.C."/>
            <person name="Hou L."/>
            <person name="Andersen J.H."/>
            <person name="Hansen E.H."/>
            <person name="Altermark B."/>
            <person name="Li C."/>
            <person name="Kuhnert E."/>
            <person name="Cox R.J."/>
            <person name="Crous P.W."/>
            <person name="Spatafora J.W."/>
            <person name="Lail K."/>
            <person name="Amirebrahimi M."/>
            <person name="Lipzen A."/>
            <person name="Pangilinan J."/>
            <person name="Andreopoulos W."/>
            <person name="Hayes R.D."/>
            <person name="Ng V."/>
            <person name="Grigoriev I.V."/>
            <person name="Jackson S.A."/>
            <person name="Sutton T.D.S."/>
            <person name="Dobson A.D.W."/>
            <person name="Rama T."/>
        </authorList>
    </citation>
    <scope>NUCLEOTIDE SEQUENCE</scope>
    <source>
        <strain evidence="2">TRa3180A</strain>
    </source>
</reference>
<organism evidence="2 3">
    <name type="scientific">Calycina marina</name>
    <dbReference type="NCBI Taxonomy" id="1763456"/>
    <lineage>
        <taxon>Eukaryota</taxon>
        <taxon>Fungi</taxon>
        <taxon>Dikarya</taxon>
        <taxon>Ascomycota</taxon>
        <taxon>Pezizomycotina</taxon>
        <taxon>Leotiomycetes</taxon>
        <taxon>Helotiales</taxon>
        <taxon>Pezizellaceae</taxon>
        <taxon>Calycina</taxon>
    </lineage>
</organism>
<name>A0A9P8CF35_9HELO</name>
<dbReference type="AlphaFoldDB" id="A0A9P8CF35"/>
<accession>A0A9P8CF35</accession>
<sequence>MKFLCAILLPSLLIQRHFLAGGEILAVANRKFWRSSLLRLVDTAFPTSISEVWCSTKRALLARTGACFLLQLSRMPFLVGYVMWCSSPGVSFDSFNLLLIKPHTAQR</sequence>
<evidence type="ECO:0008006" key="4">
    <source>
        <dbReference type="Google" id="ProtNLM"/>
    </source>
</evidence>
<keyword evidence="1" id="KW-0732">Signal</keyword>
<proteinExistence type="predicted"/>
<comment type="caution">
    <text evidence="2">The sequence shown here is derived from an EMBL/GenBank/DDBJ whole genome shotgun (WGS) entry which is preliminary data.</text>
</comment>